<organism evidence="3 4">
    <name type="scientific">Kitasatospora saccharophila</name>
    <dbReference type="NCBI Taxonomy" id="407973"/>
    <lineage>
        <taxon>Bacteria</taxon>
        <taxon>Bacillati</taxon>
        <taxon>Actinomycetota</taxon>
        <taxon>Actinomycetes</taxon>
        <taxon>Kitasatosporales</taxon>
        <taxon>Streptomycetaceae</taxon>
        <taxon>Kitasatospora</taxon>
    </lineage>
</organism>
<dbReference type="RefSeq" id="WP_344552682.1">
    <property type="nucleotide sequence ID" value="NZ_BAAANS010000018.1"/>
</dbReference>
<evidence type="ECO:0000259" key="2">
    <source>
        <dbReference type="Pfam" id="PF01797"/>
    </source>
</evidence>
<reference evidence="3 4" key="1">
    <citation type="journal article" date="2019" name="Int. J. Syst. Evol. Microbiol.">
        <title>The Global Catalogue of Microorganisms (GCM) 10K type strain sequencing project: providing services to taxonomists for standard genome sequencing and annotation.</title>
        <authorList>
            <consortium name="The Broad Institute Genomics Platform"/>
            <consortium name="The Broad Institute Genome Sequencing Center for Infectious Disease"/>
            <person name="Wu L."/>
            <person name="Ma J."/>
        </authorList>
    </citation>
    <scope>NUCLEOTIDE SEQUENCE [LARGE SCALE GENOMIC DNA]</scope>
    <source>
        <strain evidence="3 4">JCM 14559</strain>
    </source>
</reference>
<comment type="caution">
    <text evidence="3">The sequence shown here is derived from an EMBL/GenBank/DDBJ whole genome shotgun (WGS) entry which is preliminary data.</text>
</comment>
<accession>A0ABN2WV40</accession>
<dbReference type="Gene3D" id="3.30.70.1290">
    <property type="entry name" value="Transposase IS200-like"/>
    <property type="match status" value="1"/>
</dbReference>
<dbReference type="Proteomes" id="UP001500897">
    <property type="component" value="Unassembled WGS sequence"/>
</dbReference>
<name>A0ABN2WV40_9ACTN</name>
<gene>
    <name evidence="3" type="ORF">GCM10009759_31150</name>
</gene>
<dbReference type="InterPro" id="IPR036515">
    <property type="entry name" value="Transposase_17_sf"/>
</dbReference>
<evidence type="ECO:0000256" key="1">
    <source>
        <dbReference type="SAM" id="MobiDB-lite"/>
    </source>
</evidence>
<evidence type="ECO:0000313" key="4">
    <source>
        <dbReference type="Proteomes" id="UP001500897"/>
    </source>
</evidence>
<feature type="compositionally biased region" description="Basic and acidic residues" evidence="1">
    <location>
        <begin position="59"/>
        <end position="73"/>
    </location>
</feature>
<feature type="region of interest" description="Disordered" evidence="1">
    <location>
        <begin position="1"/>
        <end position="110"/>
    </location>
</feature>
<proteinExistence type="predicted"/>
<dbReference type="Pfam" id="PF01797">
    <property type="entry name" value="Y1_Tnp"/>
    <property type="match status" value="1"/>
</dbReference>
<feature type="domain" description="Transposase IS200-like" evidence="2">
    <location>
        <begin position="33"/>
        <end position="105"/>
    </location>
</feature>
<sequence length="110" mass="12336">MTEYRHKVAADQPPPGPKRSRGAPAPTPSRADENNHVHPLVNLPPKATPSKQTNSSKGVDFRRVRQEFPDSVKHDRRAQRLRPGPYFADSADGAPLPVVRQYTEQHNRPT</sequence>
<evidence type="ECO:0000313" key="3">
    <source>
        <dbReference type="EMBL" id="GAA2099355.1"/>
    </source>
</evidence>
<keyword evidence="4" id="KW-1185">Reference proteome</keyword>
<dbReference type="EMBL" id="BAAANS010000018">
    <property type="protein sequence ID" value="GAA2099355.1"/>
    <property type="molecule type" value="Genomic_DNA"/>
</dbReference>
<protein>
    <recommendedName>
        <fullName evidence="2">Transposase IS200-like domain-containing protein</fullName>
    </recommendedName>
</protein>
<dbReference type="SUPFAM" id="SSF143422">
    <property type="entry name" value="Transposase IS200-like"/>
    <property type="match status" value="1"/>
</dbReference>
<dbReference type="InterPro" id="IPR002686">
    <property type="entry name" value="Transposase_17"/>
</dbReference>